<dbReference type="Proteomes" id="UP000766486">
    <property type="component" value="Unassembled WGS sequence"/>
</dbReference>
<reference evidence="1 2" key="1">
    <citation type="submission" date="2019-06" db="EMBL/GenBank/DDBJ databases">
        <authorList>
            <person name="Broberg M."/>
        </authorList>
    </citation>
    <scope>NUCLEOTIDE SEQUENCE [LARGE SCALE GENOMIC DNA]</scope>
</reference>
<proteinExistence type="predicted"/>
<comment type="caution">
    <text evidence="1">The sequence shown here is derived from an EMBL/GenBank/DDBJ whole genome shotgun (WGS) entry which is preliminary data.</text>
</comment>
<dbReference type="EMBL" id="CABFNS010000936">
    <property type="protein sequence ID" value="VUC36983.1"/>
    <property type="molecule type" value="Genomic_DNA"/>
</dbReference>
<organism evidence="1 2">
    <name type="scientific">Bionectria ochroleuca</name>
    <name type="common">Gliocladium roseum</name>
    <dbReference type="NCBI Taxonomy" id="29856"/>
    <lineage>
        <taxon>Eukaryota</taxon>
        <taxon>Fungi</taxon>
        <taxon>Dikarya</taxon>
        <taxon>Ascomycota</taxon>
        <taxon>Pezizomycotina</taxon>
        <taxon>Sordariomycetes</taxon>
        <taxon>Hypocreomycetidae</taxon>
        <taxon>Hypocreales</taxon>
        <taxon>Bionectriaceae</taxon>
        <taxon>Clonostachys</taxon>
    </lineage>
</organism>
<protein>
    <recommendedName>
        <fullName evidence="3">Aminoglycoside phosphotransferase domain-containing protein</fullName>
    </recommendedName>
</protein>
<gene>
    <name evidence="1" type="ORF">CLO192961_LOCUS462750</name>
</gene>
<name>A0ABY6V058_BIOOC</name>
<evidence type="ECO:0008006" key="3">
    <source>
        <dbReference type="Google" id="ProtNLM"/>
    </source>
</evidence>
<sequence length="283" mass="32676">MSRYPGFSRRASIYQAHIDMPKPYAGEPQRYRVTPNHPDLTPPRQRLGFWFRTRFVRTLSRPVHRAAANLLHAKVKPPPLVVRLPLKLLRLLPEGVTIWAKKHFPEWFLPSTLIVKCRKPSDTDQSEFLPPDREEPWMSNFDTEILAYEKLKDLQGITIPKFLGRTTCNGQQAMLIQDIPGSYLSNPEGATLTYDEVRDLLEQCYKELADYDAIQTDPSTRNFVLVPDRQRLMTVDLEFMAIGYPEQTVTDFDTIASQGSALRRYLGLQKHFREEGLLEPAAY</sequence>
<evidence type="ECO:0000313" key="2">
    <source>
        <dbReference type="Proteomes" id="UP000766486"/>
    </source>
</evidence>
<keyword evidence="2" id="KW-1185">Reference proteome</keyword>
<evidence type="ECO:0000313" key="1">
    <source>
        <dbReference type="EMBL" id="VUC36983.1"/>
    </source>
</evidence>
<accession>A0ABY6V058</accession>